<dbReference type="Pfam" id="PF07996">
    <property type="entry name" value="T4SS"/>
    <property type="match status" value="1"/>
</dbReference>
<evidence type="ECO:0000256" key="1">
    <source>
        <dbReference type="SAM" id="Coils"/>
    </source>
</evidence>
<geneLocation type="plasmid" evidence="3">
    <name>pJARS36</name>
</geneLocation>
<accession>E8PSD4</accession>
<evidence type="ECO:0000256" key="2">
    <source>
        <dbReference type="SAM" id="SignalP"/>
    </source>
</evidence>
<dbReference type="InterPro" id="IPR014158">
    <property type="entry name" value="T4SS_VirB5"/>
</dbReference>
<dbReference type="InterPro" id="IPR023220">
    <property type="entry name" value="T4SS_VirB5-domain"/>
</dbReference>
<sequence>MKKTLTAIVLSAVLAPPVALAIGGGGVIVEDPGSIAKTVEVIAKAKEQLDQLKEQVATAKGQLDAFKNEVIDTKKRLEGFSDYSAIFGSAESYMKDFWNDMSKDLSAADMRKMADKYGFDTTEYQQIEAQYKEKFEQVTRHEKLAKDIEFSSGKLARAQTAFRNATTPQQREELRNNIILETSTMQAKIAQTDTEVRRMEKEQKLREEAALRKYSDDNFSLKPAK</sequence>
<dbReference type="EMBL" id="CP002181">
    <property type="protein sequence ID" value="ADW66934.1"/>
    <property type="molecule type" value="Genomic_DNA"/>
</dbReference>
<proteinExistence type="predicted"/>
<dbReference type="Gene3D" id="1.20.58.430">
    <property type="entry name" value="Type IV secretion system, VirB5-domain"/>
    <property type="match status" value="1"/>
</dbReference>
<dbReference type="SUPFAM" id="SSF101082">
    <property type="entry name" value="Typo IV secretion system protein TraC"/>
    <property type="match status" value="1"/>
</dbReference>
<feature type="coiled-coil region" evidence="1">
    <location>
        <begin position="35"/>
        <end position="69"/>
    </location>
</feature>
<feature type="signal peptide" evidence="2">
    <location>
        <begin position="1"/>
        <end position="21"/>
    </location>
</feature>
<dbReference type="RefSeq" id="WP_013583055.1">
    <property type="nucleotide sequence ID" value="NC_015068.1"/>
</dbReference>
<dbReference type="AlphaFoldDB" id="E8PSD4"/>
<protein>
    <submittedName>
        <fullName evidence="3">Conjugal transfer protein TrbJ, putative</fullName>
    </submittedName>
</protein>
<feature type="chain" id="PRO_5003228730" evidence="2">
    <location>
        <begin position="22"/>
        <end position="225"/>
    </location>
</feature>
<evidence type="ECO:0000313" key="3">
    <source>
        <dbReference type="EMBL" id="ADW66934.1"/>
    </source>
</evidence>
<gene>
    <name evidence="3" type="ORF">YPJ_pJARS3610</name>
</gene>
<keyword evidence="1" id="KW-0175">Coiled coil</keyword>
<keyword evidence="3" id="KW-0614">Plasmid</keyword>
<reference evidence="3" key="1">
    <citation type="journal article" date="2012" name="PLoS ONE">
        <title>Novel Plasmids and Resistance Phenotypes in Yersinia pestis: Unique Plasmid Inventory of Strain Java 9 Mediates High Levels of Arsenic Resistance.</title>
        <authorList>
            <person name="Eppinger M."/>
            <person name="Radnedge L."/>
            <person name="Andersen G."/>
            <person name="Vietri N."/>
            <person name="Severson G."/>
            <person name="Mou S."/>
            <person name="Ravel J."/>
            <person name="Worsham P.L."/>
        </authorList>
    </citation>
    <scope>NUCLEOTIDE SEQUENCE [LARGE SCALE GENOMIC DNA]</scope>
    <source>
        <strain evidence="3">Java 9</strain>
        <plasmid evidence="3">pJARS36</plasmid>
    </source>
</reference>
<keyword evidence="2" id="KW-0732">Signal</keyword>
<organism evidence="3">
    <name type="scientific">Yersinia pestis Java 9</name>
    <dbReference type="NCBI Taxonomy" id="880632"/>
    <lineage>
        <taxon>Bacteria</taxon>
        <taxon>Pseudomonadati</taxon>
        <taxon>Pseudomonadota</taxon>
        <taxon>Gammaproteobacteria</taxon>
        <taxon>Enterobacterales</taxon>
        <taxon>Yersiniaceae</taxon>
        <taxon>Yersinia</taxon>
    </lineage>
</organism>
<name>E8PSD4_YERPE</name>